<dbReference type="EC" id="1.11.1.-" evidence="10"/>
<keyword evidence="4 10" id="KW-0575">Peroxidase</keyword>
<keyword evidence="14" id="KW-1185">Reference proteome</keyword>
<dbReference type="GO" id="GO:0004601">
    <property type="term" value="F:peroxidase activity"/>
    <property type="evidence" value="ECO:0007669"/>
    <property type="project" value="UniProtKB-KW"/>
</dbReference>
<accession>A0ABR2XQW2</accession>
<protein>
    <recommendedName>
        <fullName evidence="10">Peroxidase</fullName>
        <ecNumber evidence="10">1.11.1.-</ecNumber>
    </recommendedName>
</protein>
<comment type="cofactor">
    <cofactor evidence="3">
        <name>heme b</name>
        <dbReference type="ChEBI" id="CHEBI:60344"/>
    </cofactor>
</comment>
<feature type="region of interest" description="Disordered" evidence="11">
    <location>
        <begin position="421"/>
        <end position="464"/>
    </location>
</feature>
<evidence type="ECO:0000256" key="11">
    <source>
        <dbReference type="SAM" id="MobiDB-lite"/>
    </source>
</evidence>
<dbReference type="SUPFAM" id="SSF48113">
    <property type="entry name" value="Heme-dependent peroxidases"/>
    <property type="match status" value="1"/>
</dbReference>
<proteinExistence type="inferred from homology"/>
<name>A0ABR2XQW2_9PEZI</name>
<dbReference type="PRINTS" id="PR00458">
    <property type="entry name" value="PEROXIDASE"/>
</dbReference>
<gene>
    <name evidence="13" type="ORF">SCAR479_07065</name>
</gene>
<dbReference type="PROSITE" id="PS50873">
    <property type="entry name" value="PEROXIDASE_4"/>
    <property type="match status" value="1"/>
</dbReference>
<evidence type="ECO:0000313" key="14">
    <source>
        <dbReference type="Proteomes" id="UP001465668"/>
    </source>
</evidence>
<dbReference type="Gene3D" id="1.10.420.10">
    <property type="entry name" value="Peroxidase, domain 2"/>
    <property type="match status" value="1"/>
</dbReference>
<comment type="similarity">
    <text evidence="9">Belongs to the peroxidase family.</text>
</comment>
<keyword evidence="5" id="KW-0349">Heme</keyword>
<dbReference type="PANTHER" id="PTHR31517">
    <property type="match status" value="1"/>
</dbReference>
<dbReference type="EMBL" id="JARVKM010000029">
    <property type="protein sequence ID" value="KAK9776159.1"/>
    <property type="molecule type" value="Genomic_DNA"/>
</dbReference>
<feature type="chain" id="PRO_5044968817" description="Peroxidase" evidence="10">
    <location>
        <begin position="18"/>
        <end position="502"/>
    </location>
</feature>
<evidence type="ECO:0000256" key="2">
    <source>
        <dbReference type="ARBA" id="ARBA00001913"/>
    </source>
</evidence>
<keyword evidence="8" id="KW-0408">Iron</keyword>
<evidence type="ECO:0000256" key="4">
    <source>
        <dbReference type="ARBA" id="ARBA00022559"/>
    </source>
</evidence>
<comment type="caution">
    <text evidence="13">The sequence shown here is derived from an EMBL/GenBank/DDBJ whole genome shotgun (WGS) entry which is preliminary data.</text>
</comment>
<dbReference type="PRINTS" id="PR00461">
    <property type="entry name" value="PLPEROXIDASE"/>
</dbReference>
<keyword evidence="10" id="KW-0732">Signal</keyword>
<dbReference type="InterPro" id="IPR019794">
    <property type="entry name" value="Peroxidases_AS"/>
</dbReference>
<dbReference type="InterPro" id="IPR002016">
    <property type="entry name" value="Haem_peroxidase"/>
</dbReference>
<evidence type="ECO:0000256" key="9">
    <source>
        <dbReference type="RuleBase" id="RU004241"/>
    </source>
</evidence>
<evidence type="ECO:0000313" key="13">
    <source>
        <dbReference type="EMBL" id="KAK9776159.1"/>
    </source>
</evidence>
<evidence type="ECO:0000256" key="1">
    <source>
        <dbReference type="ARBA" id="ARBA00000189"/>
    </source>
</evidence>
<evidence type="ECO:0000256" key="10">
    <source>
        <dbReference type="RuleBase" id="RU363051"/>
    </source>
</evidence>
<comment type="cofactor">
    <cofactor evidence="2">
        <name>Ca(2+)</name>
        <dbReference type="ChEBI" id="CHEBI:29108"/>
    </cofactor>
</comment>
<evidence type="ECO:0000256" key="7">
    <source>
        <dbReference type="ARBA" id="ARBA00023002"/>
    </source>
</evidence>
<dbReference type="PROSITE" id="PS00436">
    <property type="entry name" value="PEROXIDASE_2"/>
    <property type="match status" value="1"/>
</dbReference>
<dbReference type="PANTHER" id="PTHR31517:SF48">
    <property type="entry name" value="PEROXIDASE 16-RELATED"/>
    <property type="match status" value="1"/>
</dbReference>
<organism evidence="13 14">
    <name type="scientific">Seiridium cardinale</name>
    <dbReference type="NCBI Taxonomy" id="138064"/>
    <lineage>
        <taxon>Eukaryota</taxon>
        <taxon>Fungi</taxon>
        <taxon>Dikarya</taxon>
        <taxon>Ascomycota</taxon>
        <taxon>Pezizomycotina</taxon>
        <taxon>Sordariomycetes</taxon>
        <taxon>Xylariomycetidae</taxon>
        <taxon>Amphisphaeriales</taxon>
        <taxon>Sporocadaceae</taxon>
        <taxon>Seiridium</taxon>
    </lineage>
</organism>
<comment type="catalytic activity">
    <reaction evidence="1">
        <text>2 a phenolic donor + H2O2 = 2 a phenolic radical donor + 2 H2O</text>
        <dbReference type="Rhea" id="RHEA:56136"/>
        <dbReference type="ChEBI" id="CHEBI:15377"/>
        <dbReference type="ChEBI" id="CHEBI:16240"/>
        <dbReference type="ChEBI" id="CHEBI:139520"/>
        <dbReference type="ChEBI" id="CHEBI:139521"/>
        <dbReference type="EC" id="1.11.1.7"/>
    </reaction>
</comment>
<evidence type="ECO:0000256" key="8">
    <source>
        <dbReference type="ARBA" id="ARBA00023004"/>
    </source>
</evidence>
<reference evidence="13 14" key="1">
    <citation type="submission" date="2024-02" db="EMBL/GenBank/DDBJ databases">
        <title>First draft genome assembly of two strains of Seiridium cardinale.</title>
        <authorList>
            <person name="Emiliani G."/>
            <person name="Scali E."/>
        </authorList>
    </citation>
    <scope>NUCLEOTIDE SEQUENCE [LARGE SCALE GENOMIC DNA]</scope>
    <source>
        <strain evidence="13 14">BM-138-000479</strain>
    </source>
</reference>
<dbReference type="Proteomes" id="UP001465668">
    <property type="component" value="Unassembled WGS sequence"/>
</dbReference>
<dbReference type="InterPro" id="IPR010255">
    <property type="entry name" value="Haem_peroxidase_sf"/>
</dbReference>
<evidence type="ECO:0000256" key="3">
    <source>
        <dbReference type="ARBA" id="ARBA00001970"/>
    </source>
</evidence>
<feature type="domain" description="Plant heme peroxidase family profile" evidence="12">
    <location>
        <begin position="47"/>
        <end position="286"/>
    </location>
</feature>
<dbReference type="Gene3D" id="1.10.520.10">
    <property type="match status" value="1"/>
</dbReference>
<evidence type="ECO:0000256" key="6">
    <source>
        <dbReference type="ARBA" id="ARBA00022723"/>
    </source>
</evidence>
<dbReference type="Pfam" id="PF00141">
    <property type="entry name" value="peroxidase"/>
    <property type="match status" value="1"/>
</dbReference>
<evidence type="ECO:0000259" key="12">
    <source>
        <dbReference type="PROSITE" id="PS50873"/>
    </source>
</evidence>
<evidence type="ECO:0000256" key="5">
    <source>
        <dbReference type="ARBA" id="ARBA00022617"/>
    </source>
</evidence>
<dbReference type="InterPro" id="IPR000823">
    <property type="entry name" value="Peroxidase_pln"/>
</dbReference>
<sequence length="502" mass="53643">MYSSLAVISLLCAVAAGQTTCPSVWTDVATDLKALFVDSAGAATDDARAAIRLSFHDCFPSACDGSIILANECSDRGENSQMVDICTTLGDMATQYNVSTADLIQLGTALGVSAALGPTISFKVGRVDSSTANPTGQMPGANDAADTIISDFDAKGFTTTELIALVGAHSAAKNLAGTALDSTVDDLDTNFYTETADGSAPASLQSDINLSNSSTTSSDWTTFGGSLSDWETAFVPAMEKMGLLGVDESTLTDCSSVVTAAFASKKARAVYFGASRGSSAKRNPRGMAAGASWMARSQGVSYEPQIVRASEQSHRYPVLPRITQRRPACGVTPWGISFRYKRLLYPQAKSRRFARLEARYIVDIGTDRNVYFFLDWSSHAPSSASTWARTLSRSTLHTSFTIRDISDSVRKCSPVPRVAGGHPQLAGLRELGPPGIESHSPKIQRRPAPSSELPSPDPIRTTSESHLRWTTISHNWGQAFSFATPFRIRSSPYSPAAHRLPI</sequence>
<keyword evidence="7 10" id="KW-0560">Oxidoreductase</keyword>
<keyword evidence="6" id="KW-0479">Metal-binding</keyword>
<feature type="signal peptide" evidence="10">
    <location>
        <begin position="1"/>
        <end position="17"/>
    </location>
</feature>